<accession>A0ABQ8LLH6</accession>
<dbReference type="Gene3D" id="3.30.710.10">
    <property type="entry name" value="Potassium Channel Kv1.1, Chain A"/>
    <property type="match status" value="1"/>
</dbReference>
<organism evidence="2 3">
    <name type="scientific">Labeo rohita</name>
    <name type="common">Indian major carp</name>
    <name type="synonym">Cyprinus rohita</name>
    <dbReference type="NCBI Taxonomy" id="84645"/>
    <lineage>
        <taxon>Eukaryota</taxon>
        <taxon>Metazoa</taxon>
        <taxon>Chordata</taxon>
        <taxon>Craniata</taxon>
        <taxon>Vertebrata</taxon>
        <taxon>Euteleostomi</taxon>
        <taxon>Actinopterygii</taxon>
        <taxon>Neopterygii</taxon>
        <taxon>Teleostei</taxon>
        <taxon>Ostariophysi</taxon>
        <taxon>Cypriniformes</taxon>
        <taxon>Cyprinidae</taxon>
        <taxon>Labeoninae</taxon>
        <taxon>Labeonini</taxon>
        <taxon>Labeo</taxon>
    </lineage>
</organism>
<evidence type="ECO:0000313" key="3">
    <source>
        <dbReference type="Proteomes" id="UP000830375"/>
    </source>
</evidence>
<dbReference type="InterPro" id="IPR011333">
    <property type="entry name" value="SKP1/BTB/POZ_sf"/>
</dbReference>
<keyword evidence="3" id="KW-1185">Reference proteome</keyword>
<evidence type="ECO:0000259" key="1">
    <source>
        <dbReference type="PROSITE" id="PS50097"/>
    </source>
</evidence>
<dbReference type="EMBL" id="JACTAM010000021">
    <property type="protein sequence ID" value="KAI2651518.1"/>
    <property type="molecule type" value="Genomic_DNA"/>
</dbReference>
<proteinExistence type="predicted"/>
<name>A0ABQ8LLH6_LABRO</name>
<feature type="domain" description="BTB" evidence="1">
    <location>
        <begin position="448"/>
        <end position="515"/>
    </location>
</feature>
<dbReference type="Proteomes" id="UP000830375">
    <property type="component" value="Unassembled WGS sequence"/>
</dbReference>
<dbReference type="InterPro" id="IPR000210">
    <property type="entry name" value="BTB/POZ_dom"/>
</dbReference>
<dbReference type="SMART" id="SM00225">
    <property type="entry name" value="BTB"/>
    <property type="match status" value="1"/>
</dbReference>
<dbReference type="Pfam" id="PF00651">
    <property type="entry name" value="BTB"/>
    <property type="match status" value="2"/>
</dbReference>
<dbReference type="PANTHER" id="PTHR24413">
    <property type="entry name" value="SPECKLE-TYPE POZ PROTEIN"/>
    <property type="match status" value="1"/>
</dbReference>
<dbReference type="PROSITE" id="PS50097">
    <property type="entry name" value="BTB"/>
    <property type="match status" value="1"/>
</dbReference>
<gene>
    <name evidence="2" type="ORF">H4Q32_019630</name>
</gene>
<dbReference type="SUPFAM" id="SSF54695">
    <property type="entry name" value="POZ domain"/>
    <property type="match status" value="1"/>
</dbReference>
<sequence>MTESAIGLNRQDSRGTALTRAACVRSPCVRCGQQVSTSVRSFAESGGTHSRCSFGSDRAMRPGKRRIPVVVALGSECPGGVGPGDETAGPGQVQGGLLWSYLGHGARELDPNSVTPSRHPLNPAFMEYQSRVFGDVRVMVRDCPSWDLLDSDWASVRSVLEQADIVVIKYSVNDKLAFQQVRNVYAPRLRPLLRHWGVPVILVAGLQLSRDLGATYLELPSLNNFFVGRYFGSVLEYFMIQCLKQKAKERPDKRRGHRFNEPRPPHLDQPDLQWLLERGVQFADVAFYAGDSGKELGWAHASVLCAVSPYFRQLLVGRQAWERPVSRCTCRDRDGPHSLLSTWDGGIDDLPRADGHPPGHLSRLVVKDPLLCLCLWETLMFLYRGAWEWEYLEEAIAEKLKNPLAVAQLMDRIRSFVGREKASRDAPTTRSQQGPLTLGSLFNSPLYSDVIFMRSAVRLLSGSVLPAHRAVLVARCDVMAAMFSGKYAEARSRVVPIHGVSSDTFLAFLEYLYTDTCCPASVLQAMAVLVCAEMYQVKRLQHLCECHNADQLYVWLLHFIANNYLIFSHKPDFLELSDEEREQVERLRWPSRGYLQELSEYQQRRRQIRKSRCSIM</sequence>
<comment type="caution">
    <text evidence="2">The sequence shown here is derived from an EMBL/GenBank/DDBJ whole genome shotgun (WGS) entry which is preliminary data.</text>
</comment>
<reference evidence="2 3" key="1">
    <citation type="submission" date="2022-01" db="EMBL/GenBank/DDBJ databases">
        <title>A high-quality chromosome-level genome assembly of rohu carp, Labeo rohita.</title>
        <authorList>
            <person name="Arick M.A. II"/>
            <person name="Hsu C.-Y."/>
            <person name="Magbanua Z."/>
            <person name="Pechanova O."/>
            <person name="Grover C."/>
            <person name="Miller E."/>
            <person name="Thrash A."/>
            <person name="Ezzel L."/>
            <person name="Alam S."/>
            <person name="Benzie J."/>
            <person name="Hamilton M."/>
            <person name="Karsi A."/>
            <person name="Lawrence M.L."/>
            <person name="Peterson D.G."/>
        </authorList>
    </citation>
    <scope>NUCLEOTIDE SEQUENCE [LARGE SCALE GENOMIC DNA]</scope>
    <source>
        <strain evidence="3">BAU-BD-2019</strain>
        <tissue evidence="2">Blood</tissue>
    </source>
</reference>
<protein>
    <submittedName>
        <fullName evidence="2">Rho-related BTB domain-containing protein 3</fullName>
    </submittedName>
</protein>
<evidence type="ECO:0000313" key="2">
    <source>
        <dbReference type="EMBL" id="KAI2651518.1"/>
    </source>
</evidence>